<dbReference type="GO" id="GO:0032259">
    <property type="term" value="P:methylation"/>
    <property type="evidence" value="ECO:0007669"/>
    <property type="project" value="UniProtKB-KW"/>
</dbReference>
<organism evidence="3 4">
    <name type="scientific">Actinomadura rudentiformis</name>
    <dbReference type="NCBI Taxonomy" id="359158"/>
    <lineage>
        <taxon>Bacteria</taxon>
        <taxon>Bacillati</taxon>
        <taxon>Actinomycetota</taxon>
        <taxon>Actinomycetes</taxon>
        <taxon>Streptosporangiales</taxon>
        <taxon>Thermomonosporaceae</taxon>
        <taxon>Actinomadura</taxon>
    </lineage>
</organism>
<sequence length="398" mass="43563">MSNCRVCRAPVHEFFDFGRHPLSQAFITPEQVGDEFFYRLAIGACESCGMVQLLEEIPPEQLFHKGYPYHSSNSTVMRAHFEETARRFLADRLTGPDPFMVEIGCNDGVTLQTVRDAGVRHLAFEPTGVGGVRTHGAFFDAESAAEVRASDGPADVIYAANTICDIPDIGAVIAGADALLSPQGVLVFEDPYFGEIIGRTSFDQIYDEHFYFFTVGSVRSMARHFGFELLDAEWLPVHGGQIRYTLGRAGSAPVTPAVARLLAAEENDRLTDPSTLAAFADRVTRIRTDLRELLERLAADGKRVAGYGATAKSSTVTNYCGIGPDLVPFVCDTTPSKHGKVTPGAHIPVRPPAAFSDDYPDYALLFAWNHAEEIMAKEEAFRAAGGKWIIYVPEVHIV</sequence>
<evidence type="ECO:0000313" key="3">
    <source>
        <dbReference type="EMBL" id="KAB2346158.1"/>
    </source>
</evidence>
<keyword evidence="3" id="KW-0808">Transferase</keyword>
<dbReference type="InterPro" id="IPR013630">
    <property type="entry name" value="Methyltransf_Zn-bd_dom_put"/>
</dbReference>
<dbReference type="RefSeq" id="WP_151564336.1">
    <property type="nucleotide sequence ID" value="NZ_WBMT01000012.1"/>
</dbReference>
<dbReference type="Pfam" id="PF08484">
    <property type="entry name" value="Methyltransf_14"/>
    <property type="match status" value="1"/>
</dbReference>
<dbReference type="InterPro" id="IPR029063">
    <property type="entry name" value="SAM-dependent_MTases_sf"/>
</dbReference>
<feature type="domain" description="Methyltransferase putative zinc binding" evidence="1">
    <location>
        <begin position="4"/>
        <end position="63"/>
    </location>
</feature>
<keyword evidence="3" id="KW-0489">Methyltransferase</keyword>
<dbReference type="Pfam" id="PF13489">
    <property type="entry name" value="Methyltransf_23"/>
    <property type="match status" value="1"/>
</dbReference>
<evidence type="ECO:0000259" key="1">
    <source>
        <dbReference type="Pfam" id="PF08421"/>
    </source>
</evidence>
<reference evidence="3 4" key="1">
    <citation type="submission" date="2019-09" db="EMBL/GenBank/DDBJ databases">
        <title>Actinomadura physcomitrii sp. nov., a novel actinomycete isolated from moss [Physcomitrium sphaericum (Ludw) Fuernr].</title>
        <authorList>
            <person name="Zhuang X."/>
            <person name="Liu C."/>
        </authorList>
    </citation>
    <scope>NUCLEOTIDE SEQUENCE [LARGE SCALE GENOMIC DNA]</scope>
    <source>
        <strain evidence="3 4">HMC1</strain>
    </source>
</reference>
<dbReference type="Gene3D" id="3.40.50.720">
    <property type="entry name" value="NAD(P)-binding Rossmann-like Domain"/>
    <property type="match status" value="1"/>
</dbReference>
<dbReference type="OrthoDB" id="9815644at2"/>
<comment type="caution">
    <text evidence="3">The sequence shown here is derived from an EMBL/GenBank/DDBJ whole genome shotgun (WGS) entry which is preliminary data.</text>
</comment>
<dbReference type="GO" id="GO:0008168">
    <property type="term" value="F:methyltransferase activity"/>
    <property type="evidence" value="ECO:0007669"/>
    <property type="project" value="UniProtKB-KW"/>
</dbReference>
<evidence type="ECO:0000313" key="4">
    <source>
        <dbReference type="Proteomes" id="UP000468735"/>
    </source>
</evidence>
<dbReference type="Gene3D" id="6.20.50.110">
    <property type="entry name" value="Methyltransferase, zinc-binding domain"/>
    <property type="match status" value="1"/>
</dbReference>
<dbReference type="SUPFAM" id="SSF53335">
    <property type="entry name" value="S-adenosyl-L-methionine-dependent methyltransferases"/>
    <property type="match status" value="1"/>
</dbReference>
<protein>
    <submittedName>
        <fullName evidence="3">Class I SAM-dependent methyltransferase</fullName>
    </submittedName>
</protein>
<feature type="domain" description="C-methyltransferase" evidence="2">
    <location>
        <begin position="236"/>
        <end position="393"/>
    </location>
</feature>
<evidence type="ECO:0000259" key="2">
    <source>
        <dbReference type="Pfam" id="PF08484"/>
    </source>
</evidence>
<keyword evidence="4" id="KW-1185">Reference proteome</keyword>
<dbReference type="Pfam" id="PF08421">
    <property type="entry name" value="Methyltransf_13"/>
    <property type="match status" value="1"/>
</dbReference>
<dbReference type="Proteomes" id="UP000468735">
    <property type="component" value="Unassembled WGS sequence"/>
</dbReference>
<dbReference type="Gene3D" id="3.40.50.150">
    <property type="entry name" value="Vaccinia Virus protein VP39"/>
    <property type="match status" value="1"/>
</dbReference>
<accession>A0A6H9YKP4</accession>
<dbReference type="EMBL" id="WBMT01000012">
    <property type="protein sequence ID" value="KAB2346158.1"/>
    <property type="molecule type" value="Genomic_DNA"/>
</dbReference>
<dbReference type="InterPro" id="IPR013691">
    <property type="entry name" value="MeTrfase_14"/>
</dbReference>
<dbReference type="Gene3D" id="6.10.250.3100">
    <property type="match status" value="1"/>
</dbReference>
<dbReference type="AlphaFoldDB" id="A0A6H9YKP4"/>
<dbReference type="InterPro" id="IPR038576">
    <property type="entry name" value="Methyltransf_Zn-bd_dom_put_sf"/>
</dbReference>
<gene>
    <name evidence="3" type="ORF">F8566_26075</name>
</gene>
<proteinExistence type="predicted"/>
<name>A0A6H9YKP4_9ACTN</name>